<dbReference type="Proteomes" id="UP001057402">
    <property type="component" value="Chromosome 9"/>
</dbReference>
<accession>A0ACB9MTM0</accession>
<reference evidence="2" key="1">
    <citation type="journal article" date="2023" name="Front. Plant Sci.">
        <title>Chromosomal-level genome assembly of Melastoma candidum provides insights into trichome evolution.</title>
        <authorList>
            <person name="Zhong Y."/>
            <person name="Wu W."/>
            <person name="Sun C."/>
            <person name="Zou P."/>
            <person name="Liu Y."/>
            <person name="Dai S."/>
            <person name="Zhou R."/>
        </authorList>
    </citation>
    <scope>NUCLEOTIDE SEQUENCE [LARGE SCALE GENOMIC DNA]</scope>
</reference>
<protein>
    <submittedName>
        <fullName evidence="1">Uncharacterized protein</fullName>
    </submittedName>
</protein>
<evidence type="ECO:0000313" key="1">
    <source>
        <dbReference type="EMBL" id="KAI4325730.1"/>
    </source>
</evidence>
<keyword evidence="2" id="KW-1185">Reference proteome</keyword>
<evidence type="ECO:0000313" key="2">
    <source>
        <dbReference type="Proteomes" id="UP001057402"/>
    </source>
</evidence>
<name>A0ACB9MTM0_9MYRT</name>
<sequence>MAYFSEKLNGAKLNYSTYDKEFLAIVRVLETWSHYLLPKAFVLQTDHEALKYINGQHKLSRRHAKWVELIQSFTFVLKHKPGDLVWIHLRKERFPTKRKNEMMPRAEGLFNIIGRINDNTYKVDLPRDGVSTTFNVKDLIPYDDDDHTSLRTNSLQQGEDDTRTVVDSPTPQPPSSTGGINLLVIK</sequence>
<dbReference type="EMBL" id="CM042888">
    <property type="protein sequence ID" value="KAI4325730.1"/>
    <property type="molecule type" value="Genomic_DNA"/>
</dbReference>
<gene>
    <name evidence="1" type="ORF">MLD38_031104</name>
</gene>
<comment type="caution">
    <text evidence="1">The sequence shown here is derived from an EMBL/GenBank/DDBJ whole genome shotgun (WGS) entry which is preliminary data.</text>
</comment>
<organism evidence="1 2">
    <name type="scientific">Melastoma candidum</name>
    <dbReference type="NCBI Taxonomy" id="119954"/>
    <lineage>
        <taxon>Eukaryota</taxon>
        <taxon>Viridiplantae</taxon>
        <taxon>Streptophyta</taxon>
        <taxon>Embryophyta</taxon>
        <taxon>Tracheophyta</taxon>
        <taxon>Spermatophyta</taxon>
        <taxon>Magnoliopsida</taxon>
        <taxon>eudicotyledons</taxon>
        <taxon>Gunneridae</taxon>
        <taxon>Pentapetalae</taxon>
        <taxon>rosids</taxon>
        <taxon>malvids</taxon>
        <taxon>Myrtales</taxon>
        <taxon>Melastomataceae</taxon>
        <taxon>Melastomatoideae</taxon>
        <taxon>Melastomateae</taxon>
        <taxon>Melastoma</taxon>
    </lineage>
</organism>
<proteinExistence type="predicted"/>